<name>A0A9E8SMV1_9BACT</name>
<keyword evidence="3" id="KW-1185">Reference proteome</keyword>
<dbReference type="SUPFAM" id="SSF51445">
    <property type="entry name" value="(Trans)glycosidases"/>
    <property type="match status" value="1"/>
</dbReference>
<organism evidence="2 3">
    <name type="scientific">Dyadobacter pollutisoli</name>
    <dbReference type="NCBI Taxonomy" id="2910158"/>
    <lineage>
        <taxon>Bacteria</taxon>
        <taxon>Pseudomonadati</taxon>
        <taxon>Bacteroidota</taxon>
        <taxon>Cytophagia</taxon>
        <taxon>Cytophagales</taxon>
        <taxon>Spirosomataceae</taxon>
        <taxon>Dyadobacter</taxon>
    </lineage>
</organism>
<dbReference type="PANTHER" id="PTHR10357:SF219">
    <property type="entry name" value="MALTOSE ALPHA-D-GLUCOSYLTRANSFERASE"/>
    <property type="match status" value="1"/>
</dbReference>
<dbReference type="Pfam" id="PF22157">
    <property type="entry name" value="SupH-like_C"/>
    <property type="match status" value="1"/>
</dbReference>
<dbReference type="PANTHER" id="PTHR10357">
    <property type="entry name" value="ALPHA-AMYLASE FAMILY MEMBER"/>
    <property type="match status" value="1"/>
</dbReference>
<dbReference type="EMBL" id="CP112998">
    <property type="protein sequence ID" value="WAC15165.1"/>
    <property type="molecule type" value="Genomic_DNA"/>
</dbReference>
<protein>
    <submittedName>
        <fullName evidence="2">Alpha-amylase family protein</fullName>
    </submittedName>
</protein>
<accession>A0A9E8SMV1</accession>
<dbReference type="InterPro" id="IPR013780">
    <property type="entry name" value="Glyco_hydro_b"/>
</dbReference>
<dbReference type="Proteomes" id="UP001164653">
    <property type="component" value="Chromosome"/>
</dbReference>
<dbReference type="Gene3D" id="3.20.20.80">
    <property type="entry name" value="Glycosidases"/>
    <property type="match status" value="1"/>
</dbReference>
<dbReference type="InterPro" id="IPR054049">
    <property type="entry name" value="SupH-like_C"/>
</dbReference>
<dbReference type="Gene3D" id="3.90.400.10">
    <property type="entry name" value="Oligo-1,6-glucosidase, Domain 2"/>
    <property type="match status" value="1"/>
</dbReference>
<evidence type="ECO:0000313" key="2">
    <source>
        <dbReference type="EMBL" id="WAC15165.1"/>
    </source>
</evidence>
<dbReference type="GO" id="GO:0005975">
    <property type="term" value="P:carbohydrate metabolic process"/>
    <property type="evidence" value="ECO:0007669"/>
    <property type="project" value="InterPro"/>
</dbReference>
<reference evidence="2" key="1">
    <citation type="submission" date="2022-11" db="EMBL/GenBank/DDBJ databases">
        <title>Dyadobacter pollutisoli sp. nov., isolated from plastic dumped soil.</title>
        <authorList>
            <person name="Kim J.M."/>
            <person name="Kim K.R."/>
            <person name="Lee J.K."/>
            <person name="Hao L."/>
            <person name="Jeon C.O."/>
        </authorList>
    </citation>
    <scope>NUCLEOTIDE SEQUENCE</scope>
    <source>
        <strain evidence="2">U1</strain>
    </source>
</reference>
<dbReference type="AlphaFoldDB" id="A0A9E8SMV1"/>
<dbReference type="SMART" id="SM00642">
    <property type="entry name" value="Aamy"/>
    <property type="match status" value="1"/>
</dbReference>
<dbReference type="Gene3D" id="2.60.40.1180">
    <property type="entry name" value="Golgi alpha-mannosidase II"/>
    <property type="match status" value="1"/>
</dbReference>
<dbReference type="CDD" id="cd11334">
    <property type="entry name" value="AmyAc_TreS"/>
    <property type="match status" value="1"/>
</dbReference>
<dbReference type="InterPro" id="IPR006047">
    <property type="entry name" value="GH13_cat_dom"/>
</dbReference>
<dbReference type="InterPro" id="IPR045857">
    <property type="entry name" value="O16G_dom_2"/>
</dbReference>
<proteinExistence type="predicted"/>
<feature type="domain" description="Glycosyl hydrolase family 13 catalytic" evidence="1">
    <location>
        <begin position="14"/>
        <end position="433"/>
    </location>
</feature>
<gene>
    <name evidence="2" type="ORF">ON006_14590</name>
</gene>
<dbReference type="KEGG" id="dpf:ON006_14590"/>
<evidence type="ECO:0000259" key="1">
    <source>
        <dbReference type="SMART" id="SM00642"/>
    </source>
</evidence>
<evidence type="ECO:0000313" key="3">
    <source>
        <dbReference type="Proteomes" id="UP001164653"/>
    </source>
</evidence>
<dbReference type="Pfam" id="PF00128">
    <property type="entry name" value="Alpha-amylase"/>
    <property type="match status" value="2"/>
</dbReference>
<dbReference type="RefSeq" id="WP_244823191.1">
    <property type="nucleotide sequence ID" value="NZ_CP112998.1"/>
</dbReference>
<sequence length="542" mass="63144">MMEELWYKNTVIYSLDLETFMDGNNDGTGDFEGLCNRLDYLHALGLDTIWLAPFQPTPNRDNGYDISDFYGVDPRHGSSGDFVDFIHKARKLGIKVIIDLVVNHTSDEHRWFKEARSSKDNHKRNWYVWSDKRPSDWNQGMVFPGVQKATWTLDKKTKSYYFHRFYEFQPDLNTDNPEVREEINRIMGYWLELGIAGFRVDAVPFILESPAMGKKPLPLHFDYLKEMRRFLQWRRGDAVLLGEANVLPAESKKYFGSEGDGIHMMFNFYVNQYTFYALATADTKPLIKALKATKDIAPGSQWAFFLRNHDELDLGRLTEEERQKVFERFGPDKNMQLYNRGIRRRLSPMLGNRQQTELAYSLMFSFPGTPVIRYGDEIGMGDNLALVEREAVRTPMQWSGEKNGGFSRGNNLINPVVEDGYYAYEHVNVDRQRRDQTSLLNWMTALIRIRKECPEIGCGAWEIIDTGLDQILGMRYTWKARSLLIWHNFGEKSTELVVPEKQAGTRRLIDLMNNIESVLDEKGRHTITLEAYGYRWFRAEAE</sequence>
<dbReference type="InterPro" id="IPR017853">
    <property type="entry name" value="GH"/>
</dbReference>
<dbReference type="SUPFAM" id="SSF51011">
    <property type="entry name" value="Glycosyl hydrolase domain"/>
    <property type="match status" value="1"/>
</dbReference>